<dbReference type="EMBL" id="JAWDID010000016">
    <property type="protein sequence ID" value="MDU0340759.1"/>
    <property type="molecule type" value="Genomic_DNA"/>
</dbReference>
<protein>
    <submittedName>
        <fullName evidence="2">DUF1236 domain-containing protein</fullName>
    </submittedName>
</protein>
<reference evidence="2 3" key="1">
    <citation type="submission" date="2023-09" db="EMBL/GenBank/DDBJ databases">
        <title>Whole genome shotgun sequencing (WGS) of Bosea sp. ZW T0_25, isolated from stored onions (Allium cepa).</title>
        <authorList>
            <person name="Stoll D.A."/>
            <person name="Huch M."/>
        </authorList>
    </citation>
    <scope>NUCLEOTIDE SEQUENCE [LARGE SCALE GENOMIC DNA]</scope>
    <source>
        <strain evidence="2 3">ZW T0_25</strain>
    </source>
</reference>
<name>A0ABU3S7M7_9HYPH</name>
<keyword evidence="1" id="KW-0732">Signal</keyword>
<sequence>MFKKLALVAALAIVPATAFAQQNPQGAQGGAVGGATAGAVGGAVVGGPVGAVVGGVGGAVVGAIIGDNTPRFKTYVVEQRVPSYTYAEPVVVGATLPREGVRYYEVPREYGATDYRYTVVNNRTVLVDPQTRRIVQVIE</sequence>
<gene>
    <name evidence="2" type="ORF">RKE40_12735</name>
</gene>
<dbReference type="Proteomes" id="UP001254257">
    <property type="component" value="Unassembled WGS sequence"/>
</dbReference>
<evidence type="ECO:0000256" key="1">
    <source>
        <dbReference type="SAM" id="SignalP"/>
    </source>
</evidence>
<feature type="chain" id="PRO_5046786114" evidence="1">
    <location>
        <begin position="21"/>
        <end position="139"/>
    </location>
</feature>
<dbReference type="InterPro" id="IPR009642">
    <property type="entry name" value="DUF1236"/>
</dbReference>
<organism evidence="2 3">
    <name type="scientific">Bosea rubneri</name>
    <dbReference type="NCBI Taxonomy" id="3075434"/>
    <lineage>
        <taxon>Bacteria</taxon>
        <taxon>Pseudomonadati</taxon>
        <taxon>Pseudomonadota</taxon>
        <taxon>Alphaproteobacteria</taxon>
        <taxon>Hyphomicrobiales</taxon>
        <taxon>Boseaceae</taxon>
        <taxon>Bosea</taxon>
    </lineage>
</organism>
<evidence type="ECO:0000313" key="3">
    <source>
        <dbReference type="Proteomes" id="UP001254257"/>
    </source>
</evidence>
<dbReference type="Pfam" id="PF06823">
    <property type="entry name" value="DUF1236"/>
    <property type="match status" value="1"/>
</dbReference>
<accession>A0ABU3S7M7</accession>
<feature type="signal peptide" evidence="1">
    <location>
        <begin position="1"/>
        <end position="20"/>
    </location>
</feature>
<dbReference type="RefSeq" id="WP_316018610.1">
    <property type="nucleotide sequence ID" value="NZ_JAWDID010000016.1"/>
</dbReference>
<proteinExistence type="predicted"/>
<evidence type="ECO:0000313" key="2">
    <source>
        <dbReference type="EMBL" id="MDU0340759.1"/>
    </source>
</evidence>
<keyword evidence="3" id="KW-1185">Reference proteome</keyword>
<comment type="caution">
    <text evidence="2">The sequence shown here is derived from an EMBL/GenBank/DDBJ whole genome shotgun (WGS) entry which is preliminary data.</text>
</comment>